<feature type="domain" description="AAA+ ATPase" evidence="6">
    <location>
        <begin position="51"/>
        <end position="182"/>
    </location>
</feature>
<proteinExistence type="inferred from homology"/>
<accession>A0A3G5AEY4</accession>
<dbReference type="GO" id="GO:0005524">
    <property type="term" value="F:ATP binding"/>
    <property type="evidence" value="ECO:0007669"/>
    <property type="project" value="UniProtKB-KW"/>
</dbReference>
<evidence type="ECO:0000256" key="2">
    <source>
        <dbReference type="ARBA" id="ARBA00022705"/>
    </source>
</evidence>
<keyword evidence="2" id="KW-0235">DNA replication</keyword>
<dbReference type="InterPro" id="IPR050238">
    <property type="entry name" value="DNA_Rep/Repair_Clamp_Loader"/>
</dbReference>
<dbReference type="Gene3D" id="3.40.50.300">
    <property type="entry name" value="P-loop containing nucleotide triphosphate hydrolases"/>
    <property type="match status" value="1"/>
</dbReference>
<dbReference type="GO" id="GO:0006281">
    <property type="term" value="P:DNA repair"/>
    <property type="evidence" value="ECO:0007669"/>
    <property type="project" value="TreeGrafter"/>
</dbReference>
<dbReference type="CDD" id="cd18140">
    <property type="entry name" value="HLD_clamp_RFC"/>
    <property type="match status" value="1"/>
</dbReference>
<dbReference type="GO" id="GO:0003689">
    <property type="term" value="F:DNA clamp loader activity"/>
    <property type="evidence" value="ECO:0007669"/>
    <property type="project" value="TreeGrafter"/>
</dbReference>
<sequence length="348" mass="39779">MSFYENISVDRNDVYDKKLPWVEKYRPKHIGQIISHNENIQSLTKFIDMKTLPHLLFFGPSGSGKTSTIMCCANEIYGNKYVNCMVLQLNASNERGIETVRTKIKNFVSNRNSIFLPPHTRNIFKLVILDEIDSMTVEAQGMLRQTIEKNSMTTRFCLICNDIDKINIALQSRCTLYRFAPLNTNDMKKKLNEICEIEKIKYDSSAIDAIIKISKGDMRSAINILQHVNLTIDKKITAEHVYKVTGHCMPTVITDIFNDLTNLSKKKINLCGCINSITNKVVDNNITIFNLLGELKNIIIDSKLEMDQKIFLIDNFAKNEIYDAVNVDPKNILMIITSLFVIVPNIKN</sequence>
<dbReference type="SMART" id="SM00382">
    <property type="entry name" value="AAA"/>
    <property type="match status" value="1"/>
</dbReference>
<reference evidence="7" key="1">
    <citation type="submission" date="2018-10" db="EMBL/GenBank/DDBJ databases">
        <title>Hidden diversity of soil giant viruses.</title>
        <authorList>
            <person name="Schulz F."/>
            <person name="Alteio L."/>
            <person name="Goudeau D."/>
            <person name="Ryan E.M."/>
            <person name="Malmstrom R.R."/>
            <person name="Blanchard J."/>
            <person name="Woyke T."/>
        </authorList>
    </citation>
    <scope>NUCLEOTIDE SEQUENCE</scope>
    <source>
        <strain evidence="7">SAV1</strain>
    </source>
</reference>
<evidence type="ECO:0000256" key="5">
    <source>
        <dbReference type="ARBA" id="ARBA00058986"/>
    </source>
</evidence>
<dbReference type="GO" id="GO:0016887">
    <property type="term" value="F:ATP hydrolysis activity"/>
    <property type="evidence" value="ECO:0007669"/>
    <property type="project" value="InterPro"/>
</dbReference>
<comment type="function">
    <text evidence="5">Part of the RFC clamp loader complex which loads the PCNA sliding clamp onto DNA.</text>
</comment>
<evidence type="ECO:0000313" key="7">
    <source>
        <dbReference type="EMBL" id="AYV85737.1"/>
    </source>
</evidence>
<evidence type="ECO:0000256" key="3">
    <source>
        <dbReference type="ARBA" id="ARBA00022741"/>
    </source>
</evidence>
<evidence type="ECO:0000259" key="6">
    <source>
        <dbReference type="SMART" id="SM00382"/>
    </source>
</evidence>
<dbReference type="GO" id="GO:0006261">
    <property type="term" value="P:DNA-templated DNA replication"/>
    <property type="evidence" value="ECO:0007669"/>
    <property type="project" value="TreeGrafter"/>
</dbReference>
<dbReference type="Pfam" id="PF00004">
    <property type="entry name" value="AAA"/>
    <property type="match status" value="1"/>
</dbReference>
<dbReference type="Gene3D" id="1.10.8.60">
    <property type="match status" value="1"/>
</dbReference>
<organism evidence="7">
    <name type="scientific">Satyrvirus sp</name>
    <dbReference type="NCBI Taxonomy" id="2487771"/>
    <lineage>
        <taxon>Viruses</taxon>
        <taxon>Varidnaviria</taxon>
        <taxon>Bamfordvirae</taxon>
        <taxon>Nucleocytoviricota</taxon>
        <taxon>Megaviricetes</taxon>
        <taxon>Imitervirales</taxon>
        <taxon>Mimiviridae</taxon>
        <taxon>Megamimivirinae</taxon>
    </lineage>
</organism>
<dbReference type="PANTHER" id="PTHR11669">
    <property type="entry name" value="REPLICATION FACTOR C / DNA POLYMERASE III GAMMA-TAU SUBUNIT"/>
    <property type="match status" value="1"/>
</dbReference>
<dbReference type="SUPFAM" id="SSF52540">
    <property type="entry name" value="P-loop containing nucleoside triphosphate hydrolases"/>
    <property type="match status" value="1"/>
</dbReference>
<protein>
    <submittedName>
        <fullName evidence="7">Putative replication factor C small subunit</fullName>
    </submittedName>
</protein>
<dbReference type="PANTHER" id="PTHR11669:SF20">
    <property type="entry name" value="REPLICATION FACTOR C SUBUNIT 4"/>
    <property type="match status" value="1"/>
</dbReference>
<dbReference type="InterPro" id="IPR003593">
    <property type="entry name" value="AAA+_ATPase"/>
</dbReference>
<dbReference type="InterPro" id="IPR047854">
    <property type="entry name" value="RFC_lid"/>
</dbReference>
<dbReference type="CDD" id="cd00009">
    <property type="entry name" value="AAA"/>
    <property type="match status" value="1"/>
</dbReference>
<dbReference type="InterPro" id="IPR003959">
    <property type="entry name" value="ATPase_AAA_core"/>
</dbReference>
<gene>
    <name evidence="7" type="ORF">Satyrvirus35_3</name>
</gene>
<dbReference type="InterPro" id="IPR027417">
    <property type="entry name" value="P-loop_NTPase"/>
</dbReference>
<evidence type="ECO:0000256" key="1">
    <source>
        <dbReference type="ARBA" id="ARBA00009668"/>
    </source>
</evidence>
<name>A0A3G5AEY4_9VIRU</name>
<dbReference type="FunFam" id="3.40.50.300:FF:000952">
    <property type="entry name" value="Replication factor C subunit 2"/>
    <property type="match status" value="1"/>
</dbReference>
<dbReference type="EMBL" id="MK072471">
    <property type="protein sequence ID" value="AYV85737.1"/>
    <property type="molecule type" value="Genomic_DNA"/>
</dbReference>
<keyword evidence="3" id="KW-0547">Nucleotide-binding</keyword>
<comment type="similarity">
    <text evidence="1">Belongs to the activator 1 small subunits family. RfcS subfamily.</text>
</comment>
<keyword evidence="4" id="KW-0067">ATP-binding</keyword>
<evidence type="ECO:0000256" key="4">
    <source>
        <dbReference type="ARBA" id="ARBA00022840"/>
    </source>
</evidence>